<evidence type="ECO:0000256" key="1">
    <source>
        <dbReference type="SAM" id="Phobius"/>
    </source>
</evidence>
<protein>
    <submittedName>
        <fullName evidence="2">Uncharacterized protein</fullName>
    </submittedName>
</protein>
<dbReference type="Proteomes" id="UP000018849">
    <property type="component" value="Unassembled WGS sequence"/>
</dbReference>
<evidence type="ECO:0000313" key="3">
    <source>
        <dbReference type="Proteomes" id="UP000018849"/>
    </source>
</evidence>
<keyword evidence="1" id="KW-0472">Membrane</keyword>
<comment type="caution">
    <text evidence="2">The sequence shown here is derived from an EMBL/GenBank/DDBJ whole genome shotgun (WGS) entry which is preliminary data.</text>
</comment>
<reference evidence="2 3" key="1">
    <citation type="journal article" date="2013" name="PLoS Pathog.">
        <title>Genomic analysis of the Kiwifruit pathogen Pseudomonas syringae pv. actinidiae provides insight into the origins of an emergent plant disease.</title>
        <authorList>
            <person name="McCann H.C."/>
            <person name="Rikkerink E.H."/>
            <person name="Bertels F."/>
            <person name="Fiers M."/>
            <person name="Lu A."/>
            <person name="Rees-George J."/>
            <person name="Andersen M.T."/>
            <person name="Gleave A.P."/>
            <person name="Haubold B."/>
            <person name="Wohlers M.W."/>
            <person name="Guttman D.S."/>
            <person name="Wang P.W."/>
            <person name="Straub C."/>
            <person name="Vanneste J.L."/>
            <person name="Rainey P.B."/>
            <person name="Templeton M.D."/>
        </authorList>
    </citation>
    <scope>NUCLEOTIDE SEQUENCE [LARGE SCALE GENOMIC DNA]</scope>
    <source>
        <strain evidence="2 3">ICMP 19096</strain>
    </source>
</reference>
<accession>A0A656JU93</accession>
<organism evidence="2 3">
    <name type="scientific">Pseudomonas syringae pv. actinidiae ICMP 19096</name>
    <dbReference type="NCBI Taxonomy" id="1194405"/>
    <lineage>
        <taxon>Bacteria</taxon>
        <taxon>Pseudomonadati</taxon>
        <taxon>Pseudomonadota</taxon>
        <taxon>Gammaproteobacteria</taxon>
        <taxon>Pseudomonadales</taxon>
        <taxon>Pseudomonadaceae</taxon>
        <taxon>Pseudomonas</taxon>
        <taxon>Pseudomonas syringae</taxon>
    </lineage>
</organism>
<name>A0A656JU93_PSESF</name>
<dbReference type="AlphaFoldDB" id="A0A656JU93"/>
<evidence type="ECO:0000313" key="2">
    <source>
        <dbReference type="EMBL" id="EPN54995.1"/>
    </source>
</evidence>
<gene>
    <name evidence="2" type="ORF">A245_24481</name>
</gene>
<proteinExistence type="predicted"/>
<feature type="transmembrane region" description="Helical" evidence="1">
    <location>
        <begin position="14"/>
        <end position="32"/>
    </location>
</feature>
<keyword evidence="1" id="KW-0812">Transmembrane</keyword>
<feature type="non-terminal residue" evidence="2">
    <location>
        <position position="33"/>
    </location>
</feature>
<dbReference type="EMBL" id="AOKF01002103">
    <property type="protein sequence ID" value="EPN54995.1"/>
    <property type="molecule type" value="Genomic_DNA"/>
</dbReference>
<keyword evidence="1" id="KW-1133">Transmembrane helix</keyword>
<sequence>MAISLLARFKARPIRWVLMAATILGLPVGCAVL</sequence>